<gene>
    <name evidence="4" type="ORF">HMPREF1541_02321</name>
</gene>
<accession>W2S539</accession>
<dbReference type="GO" id="GO:0005739">
    <property type="term" value="C:mitochondrion"/>
    <property type="evidence" value="ECO:0007669"/>
    <property type="project" value="TreeGrafter"/>
</dbReference>
<protein>
    <recommendedName>
        <fullName evidence="3">Saccharopine dehydrogenase NADP binding domain-containing protein</fullName>
    </recommendedName>
</protein>
<dbReference type="AlphaFoldDB" id="W2S539"/>
<dbReference type="GO" id="GO:0009247">
    <property type="term" value="P:glycolipid biosynthetic process"/>
    <property type="evidence" value="ECO:0007669"/>
    <property type="project" value="TreeGrafter"/>
</dbReference>
<evidence type="ECO:0000256" key="1">
    <source>
        <dbReference type="ARBA" id="ARBA00038048"/>
    </source>
</evidence>
<dbReference type="GeneID" id="19969660"/>
<dbReference type="Pfam" id="PF03435">
    <property type="entry name" value="Sacchrp_dh_NADP"/>
    <property type="match status" value="1"/>
</dbReference>
<dbReference type="RefSeq" id="XP_008714899.1">
    <property type="nucleotide sequence ID" value="XM_008716677.1"/>
</dbReference>
<dbReference type="PANTHER" id="PTHR12286">
    <property type="entry name" value="SACCHAROPINE DEHYDROGENASE-LIKE OXIDOREDUCTASE"/>
    <property type="match status" value="1"/>
</dbReference>
<evidence type="ECO:0000256" key="2">
    <source>
        <dbReference type="SAM" id="Phobius"/>
    </source>
</evidence>
<dbReference type="VEuPathDB" id="FungiDB:HMPREF1541_02321"/>
<dbReference type="HOGENOM" id="CLU_031002_0_1_1"/>
<dbReference type="InterPro" id="IPR005097">
    <property type="entry name" value="Sacchrp_dh_NADP-bd"/>
</dbReference>
<dbReference type="OrthoDB" id="10268090at2759"/>
<organism evidence="4 5">
    <name type="scientific">Cyphellophora europaea (strain CBS 101466)</name>
    <name type="common">Phialophora europaea</name>
    <dbReference type="NCBI Taxonomy" id="1220924"/>
    <lineage>
        <taxon>Eukaryota</taxon>
        <taxon>Fungi</taxon>
        <taxon>Dikarya</taxon>
        <taxon>Ascomycota</taxon>
        <taxon>Pezizomycotina</taxon>
        <taxon>Eurotiomycetes</taxon>
        <taxon>Chaetothyriomycetidae</taxon>
        <taxon>Chaetothyriales</taxon>
        <taxon>Cyphellophoraceae</taxon>
        <taxon>Cyphellophora</taxon>
    </lineage>
</organism>
<dbReference type="InParanoid" id="W2S539"/>
<comment type="similarity">
    <text evidence="1">Belongs to the saccharopine dehydrogenase family.</text>
</comment>
<sequence>MASRRELDIVVIGASGYTGRLVAEYITQKLPTNTKWAIAGRSETKLKSLVESLKQLNSNRTPPTVITTGKLATPELLPLAKRTRVLLNAVGPYHLYSTPIVEACAKSGTHYIDASGETPWIKSIITQFESAAKSSGALLIPAVGLESTPSDLIAFKATQLIRKVWDCGVMDMVGSIHELKTSGASGGTMASGLNLFDAFSASELRQVMSDPYCLSPSHLRPYTKETIYPRNPEPNTYSRTAFQKWTGAWSYPRLGALTTSITARPNEAVVHRSAGLTPLFYGFNFSYEEYMAVSSPVVGMIIHFAIALLSLLLAFPPTRFIFKLLAPYKPGSGPKSEAGKSDVLELRGVAVAEQLAKVPRKALAVFRYEGGSMYDLTALLMVEAALVLLDPKQEGALKNRFSGGGFITPSCLGDDYCERIVDAGVRLDVKQIGDVGSK</sequence>
<reference evidence="4 5" key="1">
    <citation type="submission" date="2013-03" db="EMBL/GenBank/DDBJ databases">
        <title>The Genome Sequence of Phialophora europaea CBS 101466.</title>
        <authorList>
            <consortium name="The Broad Institute Genomics Platform"/>
            <person name="Cuomo C."/>
            <person name="de Hoog S."/>
            <person name="Gorbushina A."/>
            <person name="Walker B."/>
            <person name="Young S.K."/>
            <person name="Zeng Q."/>
            <person name="Gargeya S."/>
            <person name="Fitzgerald M."/>
            <person name="Haas B."/>
            <person name="Abouelleil A."/>
            <person name="Allen A.W."/>
            <person name="Alvarado L."/>
            <person name="Arachchi H.M."/>
            <person name="Berlin A.M."/>
            <person name="Chapman S.B."/>
            <person name="Gainer-Dewar J."/>
            <person name="Goldberg J."/>
            <person name="Griggs A."/>
            <person name="Gujja S."/>
            <person name="Hansen M."/>
            <person name="Howarth C."/>
            <person name="Imamovic A."/>
            <person name="Ireland A."/>
            <person name="Larimer J."/>
            <person name="McCowan C."/>
            <person name="Murphy C."/>
            <person name="Pearson M."/>
            <person name="Poon T.W."/>
            <person name="Priest M."/>
            <person name="Roberts A."/>
            <person name="Saif S."/>
            <person name="Shea T."/>
            <person name="Sisk P."/>
            <person name="Sykes S."/>
            <person name="Wortman J."/>
            <person name="Nusbaum C."/>
            <person name="Birren B."/>
        </authorList>
    </citation>
    <scope>NUCLEOTIDE SEQUENCE [LARGE SCALE GENOMIC DNA]</scope>
    <source>
        <strain evidence="4 5">CBS 101466</strain>
    </source>
</reference>
<evidence type="ECO:0000313" key="4">
    <source>
        <dbReference type="EMBL" id="ETN43163.1"/>
    </source>
</evidence>
<keyword evidence="5" id="KW-1185">Reference proteome</keyword>
<dbReference type="InterPro" id="IPR036291">
    <property type="entry name" value="NAD(P)-bd_dom_sf"/>
</dbReference>
<feature type="transmembrane region" description="Helical" evidence="2">
    <location>
        <begin position="290"/>
        <end position="315"/>
    </location>
</feature>
<evidence type="ECO:0000313" key="5">
    <source>
        <dbReference type="Proteomes" id="UP000030752"/>
    </source>
</evidence>
<keyword evidence="2" id="KW-0812">Transmembrane</keyword>
<dbReference type="Proteomes" id="UP000030752">
    <property type="component" value="Unassembled WGS sequence"/>
</dbReference>
<evidence type="ECO:0000259" key="3">
    <source>
        <dbReference type="Pfam" id="PF03435"/>
    </source>
</evidence>
<dbReference type="GO" id="GO:0005886">
    <property type="term" value="C:plasma membrane"/>
    <property type="evidence" value="ECO:0007669"/>
    <property type="project" value="TreeGrafter"/>
</dbReference>
<keyword evidence="2" id="KW-1133">Transmembrane helix</keyword>
<feature type="domain" description="Saccharopine dehydrogenase NADP binding" evidence="3">
    <location>
        <begin position="9"/>
        <end position="138"/>
    </location>
</feature>
<name>W2S539_CYPE1</name>
<dbReference type="GO" id="GO:0005811">
    <property type="term" value="C:lipid droplet"/>
    <property type="evidence" value="ECO:0007669"/>
    <property type="project" value="TreeGrafter"/>
</dbReference>
<dbReference type="Gene3D" id="3.40.50.720">
    <property type="entry name" value="NAD(P)-binding Rossmann-like Domain"/>
    <property type="match status" value="1"/>
</dbReference>
<proteinExistence type="inferred from homology"/>
<dbReference type="EMBL" id="KB822718">
    <property type="protein sequence ID" value="ETN43163.1"/>
    <property type="molecule type" value="Genomic_DNA"/>
</dbReference>
<dbReference type="eggNOG" id="KOG2733">
    <property type="taxonomic scope" value="Eukaryota"/>
</dbReference>
<dbReference type="InterPro" id="IPR051276">
    <property type="entry name" value="Saccharopine_DH-like_oxidrdct"/>
</dbReference>
<dbReference type="PANTHER" id="PTHR12286:SF5">
    <property type="entry name" value="SACCHAROPINE DEHYDROGENASE-LIKE OXIDOREDUCTASE"/>
    <property type="match status" value="1"/>
</dbReference>
<keyword evidence="2" id="KW-0472">Membrane</keyword>
<dbReference type="SUPFAM" id="SSF51735">
    <property type="entry name" value="NAD(P)-binding Rossmann-fold domains"/>
    <property type="match status" value="1"/>
</dbReference>